<dbReference type="EMBL" id="WMZU01000029">
    <property type="protein sequence ID" value="MTS28529.1"/>
    <property type="molecule type" value="Genomic_DNA"/>
</dbReference>
<protein>
    <submittedName>
        <fullName evidence="1">Uncharacterized protein</fullName>
    </submittedName>
</protein>
<dbReference type="AlphaFoldDB" id="A0A6L6LW97"/>
<dbReference type="RefSeq" id="WP_055080585.1">
    <property type="nucleotide sequence ID" value="NZ_CAUDWH010000111.1"/>
</dbReference>
<dbReference type="Proteomes" id="UP000472755">
    <property type="component" value="Unassembled WGS sequence"/>
</dbReference>
<sequence length="161" mass="18371">MKDEKYNALKAKQDEMVCWSEATADAVRAKMESVRLSNNFSLPDFSELLGLPYESTYQNIVVRDRGILSLDLYLRFCYLFGYDIEAVTTLPPRQSALDRAIYELAALFSSCTLAGLYELANSTERLKKIPPETRRKLAYALRNLGRIVDLDDDEVLVEKSE</sequence>
<gene>
    <name evidence="1" type="ORF">GMD59_14720</name>
</gene>
<reference evidence="1 2" key="1">
    <citation type="journal article" date="2019" name="Nat. Med.">
        <title>A library of human gut bacterial isolates paired with longitudinal multiomics data enables mechanistic microbiome research.</title>
        <authorList>
            <person name="Poyet M."/>
            <person name="Groussin M."/>
            <person name="Gibbons S.M."/>
            <person name="Avila-Pacheco J."/>
            <person name="Jiang X."/>
            <person name="Kearney S.M."/>
            <person name="Perrotta A.R."/>
            <person name="Berdy B."/>
            <person name="Zhao S."/>
            <person name="Lieberman T.D."/>
            <person name="Swanson P.K."/>
            <person name="Smith M."/>
            <person name="Roesemann S."/>
            <person name="Alexander J.E."/>
            <person name="Rich S.A."/>
            <person name="Livny J."/>
            <person name="Vlamakis H."/>
            <person name="Clish C."/>
            <person name="Bullock K."/>
            <person name="Deik A."/>
            <person name="Scott J."/>
            <person name="Pierce K.A."/>
            <person name="Xavier R.J."/>
            <person name="Alm E.J."/>
        </authorList>
    </citation>
    <scope>NUCLEOTIDE SEQUENCE [LARGE SCALE GENOMIC DNA]</scope>
    <source>
        <strain evidence="1 2">BIOML-A4</strain>
    </source>
</reference>
<evidence type="ECO:0000313" key="2">
    <source>
        <dbReference type="Proteomes" id="UP000472755"/>
    </source>
</evidence>
<name>A0A6L6LW97_9FIRM</name>
<accession>A0A6L6LW97</accession>
<evidence type="ECO:0000313" key="1">
    <source>
        <dbReference type="EMBL" id="MTS28529.1"/>
    </source>
</evidence>
<proteinExistence type="predicted"/>
<comment type="caution">
    <text evidence="1">The sequence shown here is derived from an EMBL/GenBank/DDBJ whole genome shotgun (WGS) entry which is preliminary data.</text>
</comment>
<organism evidence="1 2">
    <name type="scientific">Ruthenibacterium lactatiformans</name>
    <dbReference type="NCBI Taxonomy" id="1550024"/>
    <lineage>
        <taxon>Bacteria</taxon>
        <taxon>Bacillati</taxon>
        <taxon>Bacillota</taxon>
        <taxon>Clostridia</taxon>
        <taxon>Eubacteriales</taxon>
        <taxon>Oscillospiraceae</taxon>
        <taxon>Ruthenibacterium</taxon>
    </lineage>
</organism>